<evidence type="ECO:0000313" key="6">
    <source>
        <dbReference type="EMBL" id="KMW19790.1"/>
    </source>
</evidence>
<evidence type="ECO:0000259" key="5">
    <source>
        <dbReference type="Pfam" id="PF00535"/>
    </source>
</evidence>
<dbReference type="OrthoDB" id="9813495at2"/>
<dbReference type="EMBL" id="ADLK01000020">
    <property type="protein sequence ID" value="KMW19790.1"/>
    <property type="molecule type" value="Genomic_DNA"/>
</dbReference>
<evidence type="ECO:0000256" key="1">
    <source>
        <dbReference type="ARBA" id="ARBA00004776"/>
    </source>
</evidence>
<dbReference type="PATRIC" id="fig|742734.4.peg.2712"/>
<organism evidence="6 7">
    <name type="scientific">[Clostridium] citroniae WAL-19142</name>
    <dbReference type="NCBI Taxonomy" id="742734"/>
    <lineage>
        <taxon>Bacteria</taxon>
        <taxon>Bacillati</taxon>
        <taxon>Bacillota</taxon>
        <taxon>Clostridia</taxon>
        <taxon>Lachnospirales</taxon>
        <taxon>Lachnospiraceae</taxon>
        <taxon>Enterocloster</taxon>
    </lineage>
</organism>
<evidence type="ECO:0000256" key="4">
    <source>
        <dbReference type="ARBA" id="ARBA00022679"/>
    </source>
</evidence>
<feature type="domain" description="Glycosyltransferase 2-like" evidence="5">
    <location>
        <begin position="6"/>
        <end position="132"/>
    </location>
</feature>
<dbReference type="InterPro" id="IPR029044">
    <property type="entry name" value="Nucleotide-diphossugar_trans"/>
</dbReference>
<keyword evidence="3" id="KW-0328">Glycosyltransferase</keyword>
<gene>
    <name evidence="6" type="ORF">HMPREF9470_02530</name>
</gene>
<reference evidence="6 7" key="1">
    <citation type="submission" date="2011-04" db="EMBL/GenBank/DDBJ databases">
        <title>The Genome Sequence of Clostridium citroniae WAL-19142.</title>
        <authorList>
            <consortium name="The Broad Institute Genome Sequencing Platform"/>
            <person name="Earl A."/>
            <person name="Ward D."/>
            <person name="Feldgarden M."/>
            <person name="Gevers D."/>
            <person name="Warren Y.A."/>
            <person name="Tyrrell K.L."/>
            <person name="Citron D.M."/>
            <person name="Goldstein E.J."/>
            <person name="Daigneault M."/>
            <person name="Allen-Vercoe E."/>
            <person name="Young S.K."/>
            <person name="Zeng Q."/>
            <person name="Gargeya S."/>
            <person name="Fitzgerald M."/>
            <person name="Haas B."/>
            <person name="Abouelleil A."/>
            <person name="Alvarado L."/>
            <person name="Arachchi H.M."/>
            <person name="Berlin A."/>
            <person name="Brown A."/>
            <person name="Chapman S.B."/>
            <person name="Chen Z."/>
            <person name="Dunbar C."/>
            <person name="Freedman E."/>
            <person name="Gearin G."/>
            <person name="Gellesch M."/>
            <person name="Goldberg J."/>
            <person name="Griggs A."/>
            <person name="Gujja S."/>
            <person name="Heilman E.R."/>
            <person name="Heiman D."/>
            <person name="Howarth C."/>
            <person name="Larson L."/>
            <person name="Lui A."/>
            <person name="MacDonald P.J."/>
            <person name="Mehta T."/>
            <person name="Montmayeur A."/>
            <person name="Murphy C."/>
            <person name="Neiman D."/>
            <person name="Pearson M."/>
            <person name="Priest M."/>
            <person name="Roberts A."/>
            <person name="Saif S."/>
            <person name="Shea T."/>
            <person name="Shenoy N."/>
            <person name="Sisk P."/>
            <person name="Stolte C."/>
            <person name="Sykes S."/>
            <person name="White J."/>
            <person name="Yandava C."/>
            <person name="Wortman J."/>
            <person name="Nusbaum C."/>
            <person name="Birren B."/>
        </authorList>
    </citation>
    <scope>NUCLEOTIDE SEQUENCE [LARGE SCALE GENOMIC DNA]</scope>
    <source>
        <strain evidence="6 7">WAL-19142</strain>
    </source>
</reference>
<dbReference type="Gene3D" id="3.90.550.10">
    <property type="entry name" value="Spore Coat Polysaccharide Biosynthesis Protein SpsA, Chain A"/>
    <property type="match status" value="1"/>
</dbReference>
<comment type="similarity">
    <text evidence="2">Belongs to the glycosyltransferase 2 family.</text>
</comment>
<dbReference type="Pfam" id="PF00535">
    <property type="entry name" value="Glycos_transf_2"/>
    <property type="match status" value="1"/>
</dbReference>
<accession>A0A0J9EV80</accession>
<sequence>MDKVCCIILNYNDASTTMSLVDEIREYNCLDSIVVVDNCSTDGSWKQLKALRDLDKVHVLRTEENGGYGSGNQAGIDYAVTYLEAGYVIIANPDIHVRACCIERVKLALDGMPEAVMASARVTSPEGGDLFSYWTLLPMWKDLLDTGLITRRLFKPMLNTPAYRLKEGGDEGCRLVDAVPGSFFMLKLGLLTPQEIKELFDRHMFLYYEEKVLGQKFKEMGLKTLLVTDASYVHAHSATIDKSVKRIVDKQKLLHESKRYYYREYLHGTPAQMAAARVLLGLVLAEVWFLTVVCRMRW</sequence>
<comment type="caution">
    <text evidence="6">The sequence shown here is derived from an EMBL/GenBank/DDBJ whole genome shotgun (WGS) entry which is preliminary data.</text>
</comment>
<evidence type="ECO:0000256" key="2">
    <source>
        <dbReference type="ARBA" id="ARBA00006739"/>
    </source>
</evidence>
<dbReference type="RefSeq" id="WP_048929968.1">
    <property type="nucleotide sequence ID" value="NZ_KQ235878.1"/>
</dbReference>
<dbReference type="PANTHER" id="PTHR43179:SF12">
    <property type="entry name" value="GALACTOFURANOSYLTRANSFERASE GLFT2"/>
    <property type="match status" value="1"/>
</dbReference>
<dbReference type="InterPro" id="IPR001173">
    <property type="entry name" value="Glyco_trans_2-like"/>
</dbReference>
<proteinExistence type="inferred from homology"/>
<dbReference type="SUPFAM" id="SSF53448">
    <property type="entry name" value="Nucleotide-diphospho-sugar transferases"/>
    <property type="match status" value="1"/>
</dbReference>
<comment type="pathway">
    <text evidence="1">Cell wall biogenesis; cell wall polysaccharide biosynthesis.</text>
</comment>
<name>A0A0J9EV80_9FIRM</name>
<dbReference type="Proteomes" id="UP000037392">
    <property type="component" value="Unassembled WGS sequence"/>
</dbReference>
<keyword evidence="4" id="KW-0808">Transferase</keyword>
<dbReference type="GO" id="GO:0016757">
    <property type="term" value="F:glycosyltransferase activity"/>
    <property type="evidence" value="ECO:0007669"/>
    <property type="project" value="UniProtKB-KW"/>
</dbReference>
<protein>
    <recommendedName>
        <fullName evidence="5">Glycosyltransferase 2-like domain-containing protein</fullName>
    </recommendedName>
</protein>
<evidence type="ECO:0000313" key="7">
    <source>
        <dbReference type="Proteomes" id="UP000037392"/>
    </source>
</evidence>
<dbReference type="PANTHER" id="PTHR43179">
    <property type="entry name" value="RHAMNOSYLTRANSFERASE WBBL"/>
    <property type="match status" value="1"/>
</dbReference>
<dbReference type="AlphaFoldDB" id="A0A0J9EV80"/>
<evidence type="ECO:0000256" key="3">
    <source>
        <dbReference type="ARBA" id="ARBA00022676"/>
    </source>
</evidence>
<dbReference type="GeneID" id="93164186"/>